<dbReference type="PANTHER" id="PTHR42160">
    <property type="entry name" value="URACIL-DNA GLYCOSYLASE SUPERFAMILY PROTEIN"/>
    <property type="match status" value="1"/>
</dbReference>
<dbReference type="STRING" id="1616.IV73_GL000972"/>
<organism evidence="2 3">
    <name type="scientific">Weissella kandleri</name>
    <dbReference type="NCBI Taxonomy" id="1616"/>
    <lineage>
        <taxon>Bacteria</taxon>
        <taxon>Bacillati</taxon>
        <taxon>Bacillota</taxon>
        <taxon>Bacilli</taxon>
        <taxon>Lactobacillales</taxon>
        <taxon>Lactobacillaceae</taxon>
        <taxon>Weissella</taxon>
    </lineage>
</organism>
<evidence type="ECO:0000259" key="1">
    <source>
        <dbReference type="SMART" id="SM00986"/>
    </source>
</evidence>
<gene>
    <name evidence="2" type="ORF">IV73_GL000972</name>
</gene>
<keyword evidence="3" id="KW-1185">Reference proteome</keyword>
<evidence type="ECO:0000313" key="3">
    <source>
        <dbReference type="Proteomes" id="UP000051655"/>
    </source>
</evidence>
<dbReference type="SMART" id="SM00986">
    <property type="entry name" value="UDG"/>
    <property type="match status" value="1"/>
</dbReference>
<dbReference type="SMART" id="SM00987">
    <property type="entry name" value="UreE_C"/>
    <property type="match status" value="1"/>
</dbReference>
<evidence type="ECO:0000313" key="2">
    <source>
        <dbReference type="EMBL" id="KRN74850.1"/>
    </source>
</evidence>
<accession>A0A0R2JC23</accession>
<dbReference type="AlphaFoldDB" id="A0A0R2JC23"/>
<dbReference type="EMBL" id="JQBP01000004">
    <property type="protein sequence ID" value="KRN74850.1"/>
    <property type="molecule type" value="Genomic_DNA"/>
</dbReference>
<protein>
    <submittedName>
        <fullName evidence="2">Uracil-DNA glycosylase</fullName>
    </submittedName>
</protein>
<dbReference type="CDD" id="cd10033">
    <property type="entry name" value="UDG_like"/>
    <property type="match status" value="1"/>
</dbReference>
<dbReference type="Gene3D" id="3.40.470.10">
    <property type="entry name" value="Uracil-DNA glycosylase-like domain"/>
    <property type="match status" value="1"/>
</dbReference>
<dbReference type="InterPro" id="IPR047124">
    <property type="entry name" value="HI_0220.2"/>
</dbReference>
<dbReference type="Pfam" id="PF03167">
    <property type="entry name" value="UDG"/>
    <property type="match status" value="1"/>
</dbReference>
<dbReference type="InterPro" id="IPR005122">
    <property type="entry name" value="Uracil-DNA_glycosylase-like"/>
</dbReference>
<dbReference type="PANTHER" id="PTHR42160:SF1">
    <property type="entry name" value="URACIL-DNA GLYCOSYLASE SUPERFAMILY PROTEIN"/>
    <property type="match status" value="1"/>
</dbReference>
<comment type="caution">
    <text evidence="2">The sequence shown here is derived from an EMBL/GenBank/DDBJ whole genome shotgun (WGS) entry which is preliminary data.</text>
</comment>
<sequence>MYFGEEESGVSIYHEIEQAPENQIFQTQGWHPLYAAPKTAKILIIGQAPGLRTQLKNEMWRDASGDRLRDWMGIDEDIFYQSGLIGVLPMDFYFPGKGKSGDLPPRPVVSEKWHARLIEEMPQVTLTILIGSYAQHYYLQQPKRVKITDNIRNFGQFLPVYFPLVHPSPRNNIWLAHNPWFESTVLPALKQAVQQALN</sequence>
<dbReference type="PATRIC" id="fig|1616.3.peg.992"/>
<dbReference type="Proteomes" id="UP000051655">
    <property type="component" value="Unassembled WGS sequence"/>
</dbReference>
<dbReference type="SUPFAM" id="SSF52141">
    <property type="entry name" value="Uracil-DNA glycosylase-like"/>
    <property type="match status" value="1"/>
</dbReference>
<name>A0A0R2JC23_9LACO</name>
<reference evidence="2 3" key="1">
    <citation type="journal article" date="2015" name="Genome Announc.">
        <title>Expanding the biotechnology potential of lactobacilli through comparative genomics of 213 strains and associated genera.</title>
        <authorList>
            <person name="Sun Z."/>
            <person name="Harris H.M."/>
            <person name="McCann A."/>
            <person name="Guo C."/>
            <person name="Argimon S."/>
            <person name="Zhang W."/>
            <person name="Yang X."/>
            <person name="Jeffery I.B."/>
            <person name="Cooney J.C."/>
            <person name="Kagawa T.F."/>
            <person name="Liu W."/>
            <person name="Song Y."/>
            <person name="Salvetti E."/>
            <person name="Wrobel A."/>
            <person name="Rasinkangas P."/>
            <person name="Parkhill J."/>
            <person name="Rea M.C."/>
            <person name="O'Sullivan O."/>
            <person name="Ritari J."/>
            <person name="Douillard F.P."/>
            <person name="Paul Ross R."/>
            <person name="Yang R."/>
            <person name="Briner A.E."/>
            <person name="Felis G.E."/>
            <person name="de Vos W.M."/>
            <person name="Barrangou R."/>
            <person name="Klaenhammer T.R."/>
            <person name="Caufield P.W."/>
            <person name="Cui Y."/>
            <person name="Zhang H."/>
            <person name="O'Toole P.W."/>
        </authorList>
    </citation>
    <scope>NUCLEOTIDE SEQUENCE [LARGE SCALE GENOMIC DNA]</scope>
    <source>
        <strain evidence="2 3">DSM 20593</strain>
    </source>
</reference>
<feature type="domain" description="Uracil-DNA glycosylase-like" evidence="1">
    <location>
        <begin position="32"/>
        <end position="190"/>
    </location>
</feature>
<dbReference type="InterPro" id="IPR036895">
    <property type="entry name" value="Uracil-DNA_glycosylase-like_sf"/>
</dbReference>
<proteinExistence type="predicted"/>